<evidence type="ECO:0000256" key="1">
    <source>
        <dbReference type="ARBA" id="ARBA00023186"/>
    </source>
</evidence>
<name>I3CKU9_9GAMM</name>
<keyword evidence="4" id="KW-1185">Reference proteome</keyword>
<dbReference type="InterPro" id="IPR036869">
    <property type="entry name" value="J_dom_sf"/>
</dbReference>
<dbReference type="SMART" id="SM00271">
    <property type="entry name" value="DnaJ"/>
    <property type="match status" value="1"/>
</dbReference>
<dbReference type="STRING" id="395493.BegalDRAFT_3426"/>
<dbReference type="AlphaFoldDB" id="I3CKU9"/>
<evidence type="ECO:0000259" key="2">
    <source>
        <dbReference type="PROSITE" id="PS50076"/>
    </source>
</evidence>
<dbReference type="InterPro" id="IPR021059">
    <property type="entry name" value="DnaJ-related_N"/>
</dbReference>
<dbReference type="eggNOG" id="COG2214">
    <property type="taxonomic scope" value="Bacteria"/>
</dbReference>
<evidence type="ECO:0000313" key="3">
    <source>
        <dbReference type="EMBL" id="EIJ44242.1"/>
    </source>
</evidence>
<dbReference type="EMBL" id="JH600070">
    <property type="protein sequence ID" value="EIJ44242.1"/>
    <property type="molecule type" value="Genomic_DNA"/>
</dbReference>
<protein>
    <submittedName>
        <fullName evidence="3">DnaJ-class molecular chaperone with C-terminal Zn finger domain</fullName>
    </submittedName>
</protein>
<dbReference type="Gene3D" id="1.10.287.110">
    <property type="entry name" value="DnaJ domain"/>
    <property type="match status" value="1"/>
</dbReference>
<proteinExistence type="predicted"/>
<dbReference type="Pfam" id="PF00226">
    <property type="entry name" value="DnaJ"/>
    <property type="match status" value="1"/>
</dbReference>
<accession>I3CKU9</accession>
<organism evidence="3 4">
    <name type="scientific">Beggiatoa alba B18LD</name>
    <dbReference type="NCBI Taxonomy" id="395493"/>
    <lineage>
        <taxon>Bacteria</taxon>
        <taxon>Pseudomonadati</taxon>
        <taxon>Pseudomonadota</taxon>
        <taxon>Gammaproteobacteria</taxon>
        <taxon>Thiotrichales</taxon>
        <taxon>Thiotrichaceae</taxon>
        <taxon>Beggiatoa</taxon>
    </lineage>
</organism>
<dbReference type="Pfam" id="PF12339">
    <property type="entry name" value="DNAJ_related"/>
    <property type="match status" value="1"/>
</dbReference>
<evidence type="ECO:0000313" key="4">
    <source>
        <dbReference type="Proteomes" id="UP000005744"/>
    </source>
</evidence>
<dbReference type="PROSITE" id="PS50076">
    <property type="entry name" value="DNAJ_2"/>
    <property type="match status" value="1"/>
</dbReference>
<dbReference type="OrthoDB" id="581986at2"/>
<dbReference type="HOGENOM" id="CLU_103241_0_0_6"/>
<dbReference type="SUPFAM" id="SSF46565">
    <property type="entry name" value="Chaperone J-domain"/>
    <property type="match status" value="1"/>
</dbReference>
<feature type="domain" description="J" evidence="2">
    <location>
        <begin position="142"/>
        <end position="202"/>
    </location>
</feature>
<dbReference type="CDD" id="cd06257">
    <property type="entry name" value="DnaJ"/>
    <property type="match status" value="1"/>
</dbReference>
<gene>
    <name evidence="3" type="ORF">BegalDRAFT_3426</name>
</gene>
<dbReference type="RefSeq" id="WP_002692134.1">
    <property type="nucleotide sequence ID" value="NZ_JH600070.1"/>
</dbReference>
<dbReference type="Proteomes" id="UP000005744">
    <property type="component" value="Unassembled WGS sequence"/>
</dbReference>
<reference evidence="3 4" key="1">
    <citation type="submission" date="2011-11" db="EMBL/GenBank/DDBJ databases">
        <title>Improved High-Quality Draft sequence of Beggiatoa alba B18lD.</title>
        <authorList>
            <consortium name="US DOE Joint Genome Institute"/>
            <person name="Lucas S."/>
            <person name="Han J."/>
            <person name="Lapidus A."/>
            <person name="Cheng J.-F."/>
            <person name="Goodwin L."/>
            <person name="Pitluck S."/>
            <person name="Peters L."/>
            <person name="Mikhailova N."/>
            <person name="Held B."/>
            <person name="Detter J.C."/>
            <person name="Han C."/>
            <person name="Tapia R."/>
            <person name="Land M."/>
            <person name="Hauser L."/>
            <person name="Kyrpides N."/>
            <person name="Ivanova N."/>
            <person name="Pagani I."/>
            <person name="Samuel K."/>
            <person name="Teske A."/>
            <person name="Mueller J."/>
            <person name="Woyke T."/>
        </authorList>
    </citation>
    <scope>NUCLEOTIDE SEQUENCE [LARGE SCALE GENOMIC DNA]</scope>
    <source>
        <strain evidence="3 4">B18LD</strain>
    </source>
</reference>
<dbReference type="InterPro" id="IPR001623">
    <property type="entry name" value="DnaJ_domain"/>
</dbReference>
<keyword evidence="1" id="KW-0143">Chaperone</keyword>
<sequence length="202" mass="23611">MLVEQLRPLASIIRHYLQQHPDGIGEYELLKYLQKSQQAGFPDVSLTASLPLFQMHFLLFHVLYQLQTEFHTAQIGELVINPLKIQLLPYQATQTENSLSEQDTLRRYYLDLSHLEKTTEQDVNQLLNQFWTRFHAQDKRQNALATLGLQEPVNADAIKYRYRQLVMQHHPDRGGDKQTLQTINEAMEILEKTNLPRKSTDD</sequence>